<accession>A0A183GHN3</accession>
<reference evidence="2 3" key="1">
    <citation type="submission" date="2018-11" db="EMBL/GenBank/DDBJ databases">
        <authorList>
            <consortium name="Pathogen Informatics"/>
        </authorList>
    </citation>
    <scope>NUCLEOTIDE SEQUENCE [LARGE SCALE GENOMIC DNA]</scope>
</reference>
<dbReference type="WBParaSite" id="HPBE_0002208301-mRNA-1">
    <property type="protein sequence ID" value="HPBE_0002208301-mRNA-1"/>
    <property type="gene ID" value="HPBE_0002208301"/>
</dbReference>
<protein>
    <submittedName>
        <fullName evidence="2 4">Uncharacterized protein</fullName>
    </submittedName>
</protein>
<sequence length="98" mass="10742">MDIRLLATGPCERPAYEDPCHITWCMTVHVYQESACYGVRGSRRALGKAGEREKYARVPDARTASGSNGASPKVPQRKQDPRGYAECGYVDGPLVRVG</sequence>
<dbReference type="EMBL" id="UZAH01033630">
    <property type="protein sequence ID" value="VDP30197.1"/>
    <property type="molecule type" value="Genomic_DNA"/>
</dbReference>
<evidence type="ECO:0000256" key="1">
    <source>
        <dbReference type="SAM" id="MobiDB-lite"/>
    </source>
</evidence>
<accession>A0A3P8BRR4</accession>
<feature type="region of interest" description="Disordered" evidence="1">
    <location>
        <begin position="46"/>
        <end position="98"/>
    </location>
</feature>
<dbReference type="Proteomes" id="UP000050761">
    <property type="component" value="Unassembled WGS sequence"/>
</dbReference>
<evidence type="ECO:0000313" key="4">
    <source>
        <dbReference type="WBParaSite" id="HPBE_0002208301-mRNA-1"/>
    </source>
</evidence>
<feature type="compositionally biased region" description="Basic and acidic residues" evidence="1">
    <location>
        <begin position="49"/>
        <end position="60"/>
    </location>
</feature>
<name>A0A183GHN3_HELPZ</name>
<dbReference type="OrthoDB" id="418748at2759"/>
<evidence type="ECO:0000313" key="2">
    <source>
        <dbReference type="EMBL" id="VDP30197.1"/>
    </source>
</evidence>
<organism evidence="3 4">
    <name type="scientific">Heligmosomoides polygyrus</name>
    <name type="common">Parasitic roundworm</name>
    <dbReference type="NCBI Taxonomy" id="6339"/>
    <lineage>
        <taxon>Eukaryota</taxon>
        <taxon>Metazoa</taxon>
        <taxon>Ecdysozoa</taxon>
        <taxon>Nematoda</taxon>
        <taxon>Chromadorea</taxon>
        <taxon>Rhabditida</taxon>
        <taxon>Rhabditina</taxon>
        <taxon>Rhabditomorpha</taxon>
        <taxon>Strongyloidea</taxon>
        <taxon>Heligmosomidae</taxon>
        <taxon>Heligmosomoides</taxon>
    </lineage>
</organism>
<keyword evidence="3" id="KW-1185">Reference proteome</keyword>
<proteinExistence type="predicted"/>
<dbReference type="AlphaFoldDB" id="A0A183GHN3"/>
<gene>
    <name evidence="2" type="ORF">HPBE_LOCUS22082</name>
</gene>
<evidence type="ECO:0000313" key="3">
    <source>
        <dbReference type="Proteomes" id="UP000050761"/>
    </source>
</evidence>
<reference evidence="4" key="2">
    <citation type="submission" date="2019-09" db="UniProtKB">
        <authorList>
            <consortium name="WormBaseParasite"/>
        </authorList>
    </citation>
    <scope>IDENTIFICATION</scope>
</reference>